<dbReference type="EMBL" id="BSSD01000001">
    <property type="protein sequence ID" value="GLW90257.1"/>
    <property type="molecule type" value="Genomic_DNA"/>
</dbReference>
<evidence type="ECO:0008006" key="4">
    <source>
        <dbReference type="Google" id="ProtNLM"/>
    </source>
</evidence>
<name>A0A9W6V6D2_9PSEU</name>
<proteinExistence type="predicted"/>
<protein>
    <recommendedName>
        <fullName evidence="4">Polyketide cyclase / dehydrase and lipid transport</fullName>
    </recommendedName>
</protein>
<evidence type="ECO:0000313" key="2">
    <source>
        <dbReference type="EMBL" id="GLW90257.1"/>
    </source>
</evidence>
<keyword evidence="1" id="KW-0732">Signal</keyword>
<sequence length="208" mass="22229">MTTAPKTRRLRTALLAIPLVAAGFLGAAPATAAATTPTGLTCQGKGINPAAKIHYGTETFIKAPLSTVWRLHTNVEAWPSWQGAVTSIKRLEPGPLRPGSRFRWTTPAPPTPTTPETTLVITSTVGQVKPGQCVRWTGPAVGEGLRIDEGVHVWTFTEVRGGVIVRTEESWRGAQVEADPETALTYLAPGLDYWLADLKAAAESHCGR</sequence>
<evidence type="ECO:0000313" key="3">
    <source>
        <dbReference type="Proteomes" id="UP001165042"/>
    </source>
</evidence>
<dbReference type="SUPFAM" id="SSF55961">
    <property type="entry name" value="Bet v1-like"/>
    <property type="match status" value="1"/>
</dbReference>
<dbReference type="Pfam" id="PF10604">
    <property type="entry name" value="Polyketide_cyc2"/>
    <property type="match status" value="1"/>
</dbReference>
<reference evidence="2" key="1">
    <citation type="submission" date="2023-02" db="EMBL/GenBank/DDBJ databases">
        <title>Actinokineospora globicatena NBRC 15670.</title>
        <authorList>
            <person name="Ichikawa N."/>
            <person name="Sato H."/>
            <person name="Tonouchi N."/>
        </authorList>
    </citation>
    <scope>NUCLEOTIDE SEQUENCE</scope>
    <source>
        <strain evidence="2">NBRC 15670</strain>
    </source>
</reference>
<feature type="chain" id="PRO_5040807182" description="Polyketide cyclase / dehydrase and lipid transport" evidence="1">
    <location>
        <begin position="33"/>
        <end position="208"/>
    </location>
</feature>
<dbReference type="InterPro" id="IPR023393">
    <property type="entry name" value="START-like_dom_sf"/>
</dbReference>
<dbReference type="AlphaFoldDB" id="A0A9W6V6D2"/>
<organism evidence="2 3">
    <name type="scientific">Actinokineospora globicatena</name>
    <dbReference type="NCBI Taxonomy" id="103729"/>
    <lineage>
        <taxon>Bacteria</taxon>
        <taxon>Bacillati</taxon>
        <taxon>Actinomycetota</taxon>
        <taxon>Actinomycetes</taxon>
        <taxon>Pseudonocardiales</taxon>
        <taxon>Pseudonocardiaceae</taxon>
        <taxon>Actinokineospora</taxon>
    </lineage>
</organism>
<dbReference type="Proteomes" id="UP001165042">
    <property type="component" value="Unassembled WGS sequence"/>
</dbReference>
<dbReference type="RefSeq" id="WP_285608100.1">
    <property type="nucleotide sequence ID" value="NZ_BSSD01000001.1"/>
</dbReference>
<feature type="signal peptide" evidence="1">
    <location>
        <begin position="1"/>
        <end position="32"/>
    </location>
</feature>
<dbReference type="InterPro" id="IPR019587">
    <property type="entry name" value="Polyketide_cyclase/dehydratase"/>
</dbReference>
<gene>
    <name evidence="2" type="ORF">Aglo03_10730</name>
</gene>
<dbReference type="Gene3D" id="3.30.530.20">
    <property type="match status" value="1"/>
</dbReference>
<comment type="caution">
    <text evidence="2">The sequence shown here is derived from an EMBL/GenBank/DDBJ whole genome shotgun (WGS) entry which is preliminary data.</text>
</comment>
<evidence type="ECO:0000256" key="1">
    <source>
        <dbReference type="SAM" id="SignalP"/>
    </source>
</evidence>
<keyword evidence="3" id="KW-1185">Reference proteome</keyword>
<accession>A0A9W6V6D2</accession>